<reference evidence="1 2" key="2">
    <citation type="journal article" date="2009" name="BMC Microbiol.">
        <title>The genome sequence of Geobacter metallireducens: features of metabolism, physiology and regulation common and dissimilar to Geobacter sulfurreducens.</title>
        <authorList>
            <person name="Aklujkar M."/>
            <person name="Krushkal J."/>
            <person name="DiBartolo G."/>
            <person name="Lapidus A."/>
            <person name="Land M.L."/>
            <person name="Lovley D.R."/>
        </authorList>
    </citation>
    <scope>NUCLEOTIDE SEQUENCE [LARGE SCALE GENOMIC DNA]</scope>
    <source>
        <strain evidence="2">ATCC 53774 / DSM 7210 / GS-15</strain>
    </source>
</reference>
<dbReference type="SUPFAM" id="SSF53448">
    <property type="entry name" value="Nucleotide-diphospho-sugar transferases"/>
    <property type="match status" value="1"/>
</dbReference>
<sequence length="241" mass="26268">MQLRSLPPNPLCRMSKALIVFAKRPSPGRVKTRLTPPFSPEDAAKLYRCMLLDVLAKTGQMTGVDRLLFYEQGDGVPEFFAETVGEGESYPQEGDGLGARLAAAFDRTFGQGYDSAAVIGTDSPHLPPDYIEQAFDLLNDPRVDAVFGPTEDGGYYLLAMKRLHRELFEGIAWSTPEVLEQSLARAESAGIATALLPVWHDVDTAADLLRPELVDPGNGAPLTREFILRHPPHSPVAPGGR</sequence>
<dbReference type="EMBL" id="CP000148">
    <property type="protein sequence ID" value="ABB33287.2"/>
    <property type="molecule type" value="Genomic_DNA"/>
</dbReference>
<dbReference type="Pfam" id="PF09837">
    <property type="entry name" value="DUF2064"/>
    <property type="match status" value="1"/>
</dbReference>
<dbReference type="PANTHER" id="PTHR36529">
    <property type="entry name" value="SLL1095 PROTEIN"/>
    <property type="match status" value="1"/>
</dbReference>
<evidence type="ECO:0000313" key="2">
    <source>
        <dbReference type="Proteomes" id="UP000007073"/>
    </source>
</evidence>
<organism evidence="1 2">
    <name type="scientific">Geobacter metallireducens (strain ATCC 53774 / DSM 7210 / GS-15)</name>
    <dbReference type="NCBI Taxonomy" id="269799"/>
    <lineage>
        <taxon>Bacteria</taxon>
        <taxon>Pseudomonadati</taxon>
        <taxon>Thermodesulfobacteriota</taxon>
        <taxon>Desulfuromonadia</taxon>
        <taxon>Geobacterales</taxon>
        <taxon>Geobacteraceae</taxon>
        <taxon>Geobacter</taxon>
    </lineage>
</organism>
<protein>
    <recommendedName>
        <fullName evidence="3">Glycosyltransferase</fullName>
    </recommendedName>
</protein>
<gene>
    <name evidence="1" type="ordered locus">Gmet_3073</name>
</gene>
<dbReference type="NCBIfam" id="TIGR04282">
    <property type="entry name" value="glyco_like_cofC"/>
    <property type="match status" value="1"/>
</dbReference>
<keyword evidence="2" id="KW-1185">Reference proteome</keyword>
<dbReference type="InterPro" id="IPR018641">
    <property type="entry name" value="Trfase_1_rSAM/seldom-assoc"/>
</dbReference>
<reference evidence="1 2" key="1">
    <citation type="submission" date="2005-10" db="EMBL/GenBank/DDBJ databases">
        <title>Complete sequence of Geobacter metallireducens GS-15.</title>
        <authorList>
            <consortium name="US DOE Joint Genome Institute"/>
            <person name="Copeland A."/>
            <person name="Lucas S."/>
            <person name="Lapidus A."/>
            <person name="Barry K."/>
            <person name="Detter J.C."/>
            <person name="Glavina T."/>
            <person name="Hammon N."/>
            <person name="Israni S."/>
            <person name="Pitluck S."/>
            <person name="Di Bartolo G."/>
            <person name="Chain P."/>
            <person name="Schmutz J."/>
            <person name="Larimer F."/>
            <person name="Land M."/>
            <person name="Kyrpides N."/>
            <person name="Ivanova N."/>
            <person name="Richardson P."/>
        </authorList>
    </citation>
    <scope>NUCLEOTIDE SEQUENCE [LARGE SCALE GENOMIC DNA]</scope>
    <source>
        <strain evidence="2">ATCC 53774 / DSM 7210 / GS-15</strain>
    </source>
</reference>
<dbReference type="Gene3D" id="3.90.550.10">
    <property type="entry name" value="Spore Coat Polysaccharide Biosynthesis Protein SpsA, Chain A"/>
    <property type="match status" value="1"/>
</dbReference>
<name>Q39R37_GEOMG</name>
<dbReference type="PANTHER" id="PTHR36529:SF1">
    <property type="entry name" value="GLYCOSYLTRANSFERASE"/>
    <property type="match status" value="1"/>
</dbReference>
<dbReference type="KEGG" id="gme:Gmet_3073"/>
<dbReference type="Proteomes" id="UP000007073">
    <property type="component" value="Chromosome"/>
</dbReference>
<dbReference type="STRING" id="269799.Gmet_3073"/>
<proteinExistence type="predicted"/>
<evidence type="ECO:0000313" key="1">
    <source>
        <dbReference type="EMBL" id="ABB33287.2"/>
    </source>
</evidence>
<evidence type="ECO:0008006" key="3">
    <source>
        <dbReference type="Google" id="ProtNLM"/>
    </source>
</evidence>
<dbReference type="AlphaFoldDB" id="Q39R37"/>
<dbReference type="InterPro" id="IPR029044">
    <property type="entry name" value="Nucleotide-diphossugar_trans"/>
</dbReference>
<dbReference type="HOGENOM" id="CLU_075662_1_0_7"/>
<accession>Q39R37</accession>
<dbReference type="eggNOG" id="COG3222">
    <property type="taxonomic scope" value="Bacteria"/>
</dbReference>